<proteinExistence type="predicted"/>
<dbReference type="Proteomes" id="UP000008291">
    <property type="component" value="Chromosome"/>
</dbReference>
<dbReference type="STRING" id="292415.Tbd_1448"/>
<dbReference type="AlphaFoldDB" id="Q3SIX4"/>
<evidence type="ECO:0000313" key="2">
    <source>
        <dbReference type="Proteomes" id="UP000008291"/>
    </source>
</evidence>
<dbReference type="HOGENOM" id="CLU_2921329_0_0_4"/>
<dbReference type="RefSeq" id="WP_011311960.1">
    <property type="nucleotide sequence ID" value="NC_007404.1"/>
</dbReference>
<reference evidence="1 2" key="1">
    <citation type="journal article" date="2006" name="J. Bacteriol.">
        <title>The genome sequence of the obligately chemolithoautotrophic, facultatively anaerobic bacterium Thiobacillus denitrificans.</title>
        <authorList>
            <person name="Beller H.R."/>
            <person name="Chain P.S."/>
            <person name="Letain T.E."/>
            <person name="Chakicherla A."/>
            <person name="Larimer F.W."/>
            <person name="Richardson P.M."/>
            <person name="Coleman M.A."/>
            <person name="Wood A.P."/>
            <person name="Kelly D.P."/>
        </authorList>
    </citation>
    <scope>NUCLEOTIDE SEQUENCE [LARGE SCALE GENOMIC DNA]</scope>
    <source>
        <strain evidence="1 2">ATCC 25259</strain>
    </source>
</reference>
<name>Q3SIX4_THIDA</name>
<organism evidence="1 2">
    <name type="scientific">Thiobacillus denitrificans (strain ATCC 25259 / T1)</name>
    <dbReference type="NCBI Taxonomy" id="292415"/>
    <lineage>
        <taxon>Bacteria</taxon>
        <taxon>Pseudomonadati</taxon>
        <taxon>Pseudomonadota</taxon>
        <taxon>Betaproteobacteria</taxon>
        <taxon>Nitrosomonadales</taxon>
        <taxon>Thiobacillaceae</taxon>
        <taxon>Thiobacillus</taxon>
    </lineage>
</organism>
<gene>
    <name evidence="1" type="ordered locus">Tbd_1448</name>
</gene>
<sequence>MQSRECLHNGQFGYCWLEKEQWMFQAVVIAEHPVREQPVGEPTAVALEDLVFHHDEDEELH</sequence>
<evidence type="ECO:0000313" key="1">
    <source>
        <dbReference type="EMBL" id="AAZ97401.1"/>
    </source>
</evidence>
<keyword evidence="2" id="KW-1185">Reference proteome</keyword>
<dbReference type="EMBL" id="CP000116">
    <property type="protein sequence ID" value="AAZ97401.1"/>
    <property type="molecule type" value="Genomic_DNA"/>
</dbReference>
<accession>Q3SIX4</accession>
<dbReference type="KEGG" id="tbd:Tbd_1448"/>
<protein>
    <submittedName>
        <fullName evidence="1">Uncharacterized protein</fullName>
    </submittedName>
</protein>